<dbReference type="Pfam" id="PF24530">
    <property type="entry name" value="DUF7597"/>
    <property type="match status" value="1"/>
</dbReference>
<accession>A0A811QCF9</accession>
<reference evidence="2" key="1">
    <citation type="submission" date="2020-10" db="EMBL/GenBank/DDBJ databases">
        <authorList>
            <person name="Han B."/>
            <person name="Lu T."/>
            <person name="Zhao Q."/>
            <person name="Huang X."/>
            <person name="Zhao Y."/>
        </authorList>
    </citation>
    <scope>NUCLEOTIDE SEQUENCE</scope>
</reference>
<organism evidence="2 3">
    <name type="scientific">Miscanthus lutarioriparius</name>
    <dbReference type="NCBI Taxonomy" id="422564"/>
    <lineage>
        <taxon>Eukaryota</taxon>
        <taxon>Viridiplantae</taxon>
        <taxon>Streptophyta</taxon>
        <taxon>Embryophyta</taxon>
        <taxon>Tracheophyta</taxon>
        <taxon>Spermatophyta</taxon>
        <taxon>Magnoliopsida</taxon>
        <taxon>Liliopsida</taxon>
        <taxon>Poales</taxon>
        <taxon>Poaceae</taxon>
        <taxon>PACMAD clade</taxon>
        <taxon>Panicoideae</taxon>
        <taxon>Andropogonodae</taxon>
        <taxon>Andropogoneae</taxon>
        <taxon>Saccharinae</taxon>
        <taxon>Miscanthus</taxon>
    </lineage>
</organism>
<comment type="caution">
    <text evidence="2">The sequence shown here is derived from an EMBL/GenBank/DDBJ whole genome shotgun (WGS) entry which is preliminary data.</text>
</comment>
<dbReference type="InterPro" id="IPR056018">
    <property type="entry name" value="DUF7597"/>
</dbReference>
<evidence type="ECO:0000313" key="2">
    <source>
        <dbReference type="EMBL" id="CAD6256969.1"/>
    </source>
</evidence>
<dbReference type="PANTHER" id="PTHR33075:SF7">
    <property type="entry name" value="OS02G0303350 PROTEIN"/>
    <property type="match status" value="1"/>
</dbReference>
<dbReference type="AlphaFoldDB" id="A0A811QCF9"/>
<name>A0A811QCF9_9POAL</name>
<dbReference type="Proteomes" id="UP000604825">
    <property type="component" value="Unassembled WGS sequence"/>
</dbReference>
<protein>
    <recommendedName>
        <fullName evidence="1">DUF7597 domain-containing protein</fullName>
    </recommendedName>
</protein>
<dbReference type="EMBL" id="CAJGYO010000010">
    <property type="protein sequence ID" value="CAD6256969.1"/>
    <property type="molecule type" value="Genomic_DNA"/>
</dbReference>
<gene>
    <name evidence="2" type="ORF">NCGR_LOCUS40463</name>
</gene>
<proteinExistence type="predicted"/>
<keyword evidence="3" id="KW-1185">Reference proteome</keyword>
<feature type="domain" description="DUF7597" evidence="1">
    <location>
        <begin position="9"/>
        <end position="100"/>
    </location>
</feature>
<evidence type="ECO:0000259" key="1">
    <source>
        <dbReference type="Pfam" id="PF24530"/>
    </source>
</evidence>
<sequence length="272" mass="30397">MERVVLMHHRAKNQDLAIVTIHPMPAHQLTFQAIRAVVIDFLTNEQNAVFTDMQPTHLGQAYVRFRNAFDRDRLIQHGAYIFGDVMIIFVEHNKGRNWHTINFNKECWLLLMGFSPDLREDEFVANTISTFGEGFQGESWTVKCEVLQGNLLGVLPQDEDPAPGPDAFPLVNGSGPAAQPNLQIGPNVVPGCFGGQNNPVNDNATVGDWDGWPNNIQNIPNFNLNDNVEGPQELDLNMQPDIQEMIVDPVFAGPQHVGMPLDLNEILNQVNE</sequence>
<dbReference type="OrthoDB" id="687457at2759"/>
<evidence type="ECO:0000313" key="3">
    <source>
        <dbReference type="Proteomes" id="UP000604825"/>
    </source>
</evidence>
<dbReference type="PANTHER" id="PTHR33075">
    <property type="entry name" value="OS02G0499800 PROTEIN"/>
    <property type="match status" value="1"/>
</dbReference>